<comment type="caution">
    <text evidence="9">The sequence shown here is derived from an EMBL/GenBank/DDBJ whole genome shotgun (WGS) entry which is preliminary data.</text>
</comment>
<evidence type="ECO:0000256" key="3">
    <source>
        <dbReference type="ARBA" id="ARBA00022692"/>
    </source>
</evidence>
<dbReference type="Proteomes" id="UP000294689">
    <property type="component" value="Unassembled WGS sequence"/>
</dbReference>
<keyword evidence="4 6" id="KW-1133">Transmembrane helix</keyword>
<proteinExistence type="predicted"/>
<dbReference type="RefSeq" id="WP_133756442.1">
    <property type="nucleotide sequence ID" value="NZ_SOBW01000007.1"/>
</dbReference>
<evidence type="ECO:0000256" key="5">
    <source>
        <dbReference type="ARBA" id="ARBA00023136"/>
    </source>
</evidence>
<feature type="transmembrane region" description="Helical" evidence="6">
    <location>
        <begin position="481"/>
        <end position="500"/>
    </location>
</feature>
<evidence type="ECO:0000313" key="10">
    <source>
        <dbReference type="Proteomes" id="UP000294689"/>
    </source>
</evidence>
<evidence type="ECO:0000259" key="7">
    <source>
        <dbReference type="Pfam" id="PF03772"/>
    </source>
</evidence>
<accession>A0A4R7Q5U7</accession>
<dbReference type="OrthoDB" id="9761531at2"/>
<feature type="transmembrane region" description="Helical" evidence="6">
    <location>
        <begin position="333"/>
        <end position="352"/>
    </location>
</feature>
<dbReference type="PANTHER" id="PTHR30619">
    <property type="entry name" value="DNA INTERNALIZATION/COMPETENCE PROTEIN COMEC/REC2"/>
    <property type="match status" value="1"/>
</dbReference>
<dbReference type="EMBL" id="SOBW01000007">
    <property type="protein sequence ID" value="TDU42937.1"/>
    <property type="molecule type" value="Genomic_DNA"/>
</dbReference>
<evidence type="ECO:0000313" key="9">
    <source>
        <dbReference type="EMBL" id="TDU42937.1"/>
    </source>
</evidence>
<feature type="transmembrane region" description="Helical" evidence="6">
    <location>
        <begin position="287"/>
        <end position="304"/>
    </location>
</feature>
<keyword evidence="2" id="KW-1003">Cell membrane</keyword>
<dbReference type="InterPro" id="IPR025405">
    <property type="entry name" value="DUF4131"/>
</dbReference>
<organism evidence="9 10">
    <name type="scientific">Gelidibacter sediminis</name>
    <dbReference type="NCBI Taxonomy" id="1608710"/>
    <lineage>
        <taxon>Bacteria</taxon>
        <taxon>Pseudomonadati</taxon>
        <taxon>Bacteroidota</taxon>
        <taxon>Flavobacteriia</taxon>
        <taxon>Flavobacteriales</taxon>
        <taxon>Flavobacteriaceae</taxon>
        <taxon>Gelidibacter</taxon>
    </lineage>
</organism>
<evidence type="ECO:0000256" key="1">
    <source>
        <dbReference type="ARBA" id="ARBA00004651"/>
    </source>
</evidence>
<feature type="transmembrane region" description="Helical" evidence="6">
    <location>
        <begin position="31"/>
        <end position="49"/>
    </location>
</feature>
<feature type="transmembrane region" description="Helical" evidence="6">
    <location>
        <begin position="507"/>
        <end position="524"/>
    </location>
</feature>
<keyword evidence="10" id="KW-1185">Reference proteome</keyword>
<dbReference type="Pfam" id="PF03772">
    <property type="entry name" value="Competence"/>
    <property type="match status" value="1"/>
</dbReference>
<keyword evidence="3 6" id="KW-0812">Transmembrane</keyword>
<evidence type="ECO:0000259" key="8">
    <source>
        <dbReference type="Pfam" id="PF13567"/>
    </source>
</evidence>
<feature type="transmembrane region" description="Helical" evidence="6">
    <location>
        <begin position="386"/>
        <end position="409"/>
    </location>
</feature>
<feature type="transmembrane region" description="Helical" evidence="6">
    <location>
        <begin position="415"/>
        <end position="442"/>
    </location>
</feature>
<protein>
    <submittedName>
        <fullName evidence="9">Competence protein ComEC</fullName>
    </submittedName>
</protein>
<keyword evidence="5 6" id="KW-0472">Membrane</keyword>
<name>A0A4R7Q5U7_9FLAO</name>
<evidence type="ECO:0000256" key="2">
    <source>
        <dbReference type="ARBA" id="ARBA00022475"/>
    </source>
</evidence>
<feature type="transmembrane region" description="Helical" evidence="6">
    <location>
        <begin position="7"/>
        <end position="25"/>
    </location>
</feature>
<evidence type="ECO:0000256" key="6">
    <source>
        <dbReference type="SAM" id="Phobius"/>
    </source>
</evidence>
<sequence length="677" mass="77258">MKLLNFALIKITLSLIVGIIFAYYYEVKMTIVIAVVGILLISLFTFIVIEKNKLQKSAGFGIFTLFTFFSIGVLTYQLHDQKSFKTHYTQHIDPSKDSTLTFRIREVLKPTAYHEKYIIDILEVNHQRLSGKTLLNVKRDSTSPPLHVDDIFISASGFQEINAPLNPNQFNYKAYLQNQHIYHQVFSTRDHLLKSPSDQRTLFGKAAHLRRTINSKLRLKNLKTDELALINALLLGQRQDISPEIYDSYSKAGAIHILAVSGLHVGILLILLNTLFKPLEYFKNGRVFKTVILVFILWSFALIAGLSASVTRAVMMFSIVAIGMNLKRPANIYNTLVISIFFLLLFKPLFLFDVGFQMSYLAVIAIVSIQPMLAKLWQPKFRPINYLWQIFTVTLTAQFGVVPISLYYFNQFPGLFFLSNLVIIPVLGFILGVGISVIFLALFNLLPNWLAEAYGSIISAMNSFVRWISHQEQFVFKDISFGLLQVIATYILIIALFSLLKKQNFKRLAFIMVSVLILQSVLIFESSKSQTKEFVVFHKNRYSVIGIKTNSVLQVHHTMDSSSTSKDNTIKNYKIGNAIRSVHFDTLENIYMHNNHKILIVDSLGMYNIPQLYPEYVLLRNSPKINLTRLLDSIKPNVVIADGSNYKSYTKRWEATCAAQKIPFHLTSKKGAFILKR</sequence>
<feature type="transmembrane region" description="Helical" evidence="6">
    <location>
        <begin position="58"/>
        <end position="78"/>
    </location>
</feature>
<feature type="transmembrane region" description="Helical" evidence="6">
    <location>
        <begin position="253"/>
        <end position="275"/>
    </location>
</feature>
<reference evidence="9 10" key="1">
    <citation type="submission" date="2019-03" db="EMBL/GenBank/DDBJ databases">
        <title>Genomic Encyclopedia of Archaeal and Bacterial Type Strains, Phase II (KMG-II): from individual species to whole genera.</title>
        <authorList>
            <person name="Goeker M."/>
        </authorList>
    </citation>
    <scope>NUCLEOTIDE SEQUENCE [LARGE SCALE GENOMIC DNA]</scope>
    <source>
        <strain evidence="9 10">DSM 28135</strain>
    </source>
</reference>
<feature type="domain" description="DUF4131" evidence="8">
    <location>
        <begin position="33"/>
        <end position="187"/>
    </location>
</feature>
<dbReference type="NCBIfam" id="TIGR00360">
    <property type="entry name" value="ComEC_N-term"/>
    <property type="match status" value="1"/>
</dbReference>
<gene>
    <name evidence="9" type="ORF">BXY82_0340</name>
</gene>
<dbReference type="InterPro" id="IPR004477">
    <property type="entry name" value="ComEC_N"/>
</dbReference>
<dbReference type="AlphaFoldDB" id="A0A4R7Q5U7"/>
<dbReference type="GO" id="GO:0005886">
    <property type="term" value="C:plasma membrane"/>
    <property type="evidence" value="ECO:0007669"/>
    <property type="project" value="UniProtKB-SubCell"/>
</dbReference>
<dbReference type="Pfam" id="PF13567">
    <property type="entry name" value="DUF4131"/>
    <property type="match status" value="1"/>
</dbReference>
<evidence type="ECO:0000256" key="4">
    <source>
        <dbReference type="ARBA" id="ARBA00022989"/>
    </source>
</evidence>
<dbReference type="InterPro" id="IPR052159">
    <property type="entry name" value="Competence_DNA_uptake"/>
</dbReference>
<feature type="domain" description="ComEC/Rec2-related protein" evidence="7">
    <location>
        <begin position="233"/>
        <end position="502"/>
    </location>
</feature>
<dbReference type="PANTHER" id="PTHR30619:SF1">
    <property type="entry name" value="RECOMBINATION PROTEIN 2"/>
    <property type="match status" value="1"/>
</dbReference>
<comment type="subcellular location">
    <subcellularLocation>
        <location evidence="1">Cell membrane</location>
        <topology evidence="1">Multi-pass membrane protein</topology>
    </subcellularLocation>
</comment>